<comment type="function">
    <text evidence="10">Succinyl-CoA synthetase functions in the citric acid cycle (TCA), coupling the hydrolysis of succinyl-CoA to the synthesis of either ATP or GTP and thus represents the only step of substrate-level phosphorylation in the TCA. The beta subunit provides nucleotide specificity of the enzyme and binds the substrate succinate, while the binding sites for coenzyme A and phosphate are found in the alpha subunit.</text>
</comment>
<feature type="binding site" evidence="10">
    <location>
        <position position="274"/>
    </location>
    <ligand>
        <name>substrate</name>
        <note>ligand shared with subunit alpha</note>
    </ligand>
</feature>
<dbReference type="PANTHER" id="PTHR11815">
    <property type="entry name" value="SUCCINYL-COA SYNTHETASE BETA CHAIN"/>
    <property type="match status" value="1"/>
</dbReference>
<comment type="cofactor">
    <cofactor evidence="10">
        <name>Mg(2+)</name>
        <dbReference type="ChEBI" id="CHEBI:18420"/>
    </cofactor>
    <text evidence="10">Binds 1 Mg(2+) ion per subunit.</text>
</comment>
<feature type="binding site" evidence="10">
    <location>
        <position position="46"/>
    </location>
    <ligand>
        <name>ATP</name>
        <dbReference type="ChEBI" id="CHEBI:30616"/>
    </ligand>
</feature>
<feature type="domain" description="ATP-grasp" evidence="11">
    <location>
        <begin position="9"/>
        <end position="237"/>
    </location>
</feature>
<dbReference type="InterPro" id="IPR005809">
    <property type="entry name" value="Succ_CoA_ligase-like_bsu"/>
</dbReference>
<dbReference type="GO" id="GO:0050074">
    <property type="term" value="F:malate-CoA ligase activity"/>
    <property type="evidence" value="ECO:0007669"/>
    <property type="project" value="UniProtKB-EC"/>
</dbReference>
<comment type="similarity">
    <text evidence="1 10">Belongs to the succinate/malate CoA ligase beta subunit family.</text>
</comment>
<evidence type="ECO:0000256" key="2">
    <source>
        <dbReference type="ARBA" id="ARBA00022532"/>
    </source>
</evidence>
<feature type="binding site" evidence="10">
    <location>
        <position position="223"/>
    </location>
    <ligand>
        <name>Mg(2+)</name>
        <dbReference type="ChEBI" id="CHEBI:18420"/>
    </ligand>
</feature>
<evidence type="ECO:0000256" key="10">
    <source>
        <dbReference type="HAMAP-Rule" id="MF_00558"/>
    </source>
</evidence>
<gene>
    <name evidence="10 12" type="primary">sucC</name>
    <name evidence="12" type="ORF">JAO82_02345</name>
</gene>
<dbReference type="Proteomes" id="UP000613255">
    <property type="component" value="Unassembled WGS sequence"/>
</dbReference>
<dbReference type="InterPro" id="IPR005811">
    <property type="entry name" value="SUCC_ACL_C"/>
</dbReference>
<dbReference type="AlphaFoldDB" id="A0A934HN93"/>
<comment type="subunit">
    <text evidence="10">Heterotetramer of two alpha and two beta subunits.</text>
</comment>
<dbReference type="InterPro" id="IPR017866">
    <property type="entry name" value="Succ-CoA_synthase_bsu_CS"/>
</dbReference>
<dbReference type="GO" id="GO:0042709">
    <property type="term" value="C:succinate-CoA ligase complex"/>
    <property type="evidence" value="ECO:0007669"/>
    <property type="project" value="UniProtKB-ARBA"/>
</dbReference>
<dbReference type="SUPFAM" id="SSF52210">
    <property type="entry name" value="Succinyl-CoA synthetase domains"/>
    <property type="match status" value="1"/>
</dbReference>
<keyword evidence="6 10" id="KW-0067">ATP-binding</keyword>
<comment type="pathway">
    <text evidence="9">One-carbon metabolism; formaldehyde assimilation via serine pathway.</text>
</comment>
<comment type="caution">
    <text evidence="12">The sequence shown here is derived from an EMBL/GenBank/DDBJ whole genome shotgun (WGS) entry which is preliminary data.</text>
</comment>
<dbReference type="HAMAP" id="MF_00558">
    <property type="entry name" value="Succ_CoA_beta"/>
    <property type="match status" value="1"/>
</dbReference>
<feature type="binding site" evidence="10">
    <location>
        <position position="109"/>
    </location>
    <ligand>
        <name>ATP</name>
        <dbReference type="ChEBI" id="CHEBI:30616"/>
    </ligand>
</feature>
<dbReference type="GO" id="GO:0006099">
    <property type="term" value="P:tricarboxylic acid cycle"/>
    <property type="evidence" value="ECO:0007669"/>
    <property type="project" value="UniProtKB-UniRule"/>
</dbReference>
<accession>A0A934HN93</accession>
<keyword evidence="4 10" id="KW-0479">Metal-binding</keyword>
<comment type="pathway">
    <text evidence="10">Carbohydrate metabolism; tricarboxylic acid cycle; succinate from succinyl-CoA (ligase route): step 1/1.</text>
</comment>
<dbReference type="Gene3D" id="3.30.1490.20">
    <property type="entry name" value="ATP-grasp fold, A domain"/>
    <property type="match status" value="1"/>
</dbReference>
<dbReference type="Pfam" id="PF08442">
    <property type="entry name" value="ATP-grasp_2"/>
    <property type="match status" value="1"/>
</dbReference>
<evidence type="ECO:0000313" key="12">
    <source>
        <dbReference type="EMBL" id="MBI6628712.1"/>
    </source>
</evidence>
<dbReference type="FunFam" id="3.30.470.20:FF:000002">
    <property type="entry name" value="Succinate--CoA ligase [ADP-forming] subunit beta"/>
    <property type="match status" value="1"/>
</dbReference>
<dbReference type="GO" id="GO:0000287">
    <property type="term" value="F:magnesium ion binding"/>
    <property type="evidence" value="ECO:0007669"/>
    <property type="project" value="UniProtKB-UniRule"/>
</dbReference>
<dbReference type="Gene3D" id="3.40.50.261">
    <property type="entry name" value="Succinyl-CoA synthetase domains"/>
    <property type="match status" value="1"/>
</dbReference>
<proteinExistence type="inferred from homology"/>
<evidence type="ECO:0000256" key="7">
    <source>
        <dbReference type="ARBA" id="ARBA00022842"/>
    </source>
</evidence>
<dbReference type="PROSITE" id="PS01217">
    <property type="entry name" value="SUCCINYL_COA_LIG_3"/>
    <property type="match status" value="1"/>
</dbReference>
<evidence type="ECO:0000256" key="5">
    <source>
        <dbReference type="ARBA" id="ARBA00022741"/>
    </source>
</evidence>
<dbReference type="SUPFAM" id="SSF56059">
    <property type="entry name" value="Glutathione synthetase ATP-binding domain-like"/>
    <property type="match status" value="1"/>
</dbReference>
<dbReference type="FunFam" id="3.40.50.261:FF:000001">
    <property type="entry name" value="Succinate--CoA ligase [ADP-forming] subunit beta"/>
    <property type="match status" value="1"/>
</dbReference>
<keyword evidence="3 10" id="KW-0436">Ligase</keyword>
<dbReference type="PROSITE" id="PS50975">
    <property type="entry name" value="ATP_GRASP"/>
    <property type="match status" value="1"/>
</dbReference>
<dbReference type="PANTHER" id="PTHR11815:SF10">
    <property type="entry name" value="SUCCINATE--COA LIGASE [GDP-FORMING] SUBUNIT BETA, MITOCHONDRIAL"/>
    <property type="match status" value="1"/>
</dbReference>
<dbReference type="Pfam" id="PF00549">
    <property type="entry name" value="Ligase_CoA"/>
    <property type="match status" value="1"/>
</dbReference>
<protein>
    <recommendedName>
        <fullName evidence="10">Succinate--CoA ligase [ADP-forming] subunit beta</fullName>
        <ecNumber evidence="10">6.2.1.5</ecNumber>
    </recommendedName>
    <alternativeName>
        <fullName evidence="10">Succinyl-CoA synthetase subunit beta</fullName>
        <shortName evidence="10">SCS-beta</shortName>
    </alternativeName>
</protein>
<evidence type="ECO:0000256" key="3">
    <source>
        <dbReference type="ARBA" id="ARBA00022598"/>
    </source>
</evidence>
<dbReference type="InterPro" id="IPR013650">
    <property type="entry name" value="ATP-grasp_succ-CoA_synth-type"/>
</dbReference>
<feature type="binding site" evidence="10">
    <location>
        <begin position="331"/>
        <end position="333"/>
    </location>
    <ligand>
        <name>substrate</name>
        <note>ligand shared with subunit alpha</note>
    </ligand>
</feature>
<evidence type="ECO:0000256" key="1">
    <source>
        <dbReference type="ARBA" id="ARBA00009182"/>
    </source>
</evidence>
<keyword evidence="5 10" id="KW-0547">Nucleotide-binding</keyword>
<dbReference type="RefSeq" id="WP_198684711.1">
    <property type="nucleotide sequence ID" value="NZ_JAEIJD010000001.1"/>
</dbReference>
<dbReference type="GO" id="GO:0005524">
    <property type="term" value="F:ATP binding"/>
    <property type="evidence" value="ECO:0007669"/>
    <property type="project" value="UniProtKB-UniRule"/>
</dbReference>
<keyword evidence="2 10" id="KW-0816">Tricarboxylic acid cycle</keyword>
<dbReference type="GO" id="GO:0004775">
    <property type="term" value="F:succinate-CoA ligase (ADP-forming) activity"/>
    <property type="evidence" value="ECO:0007669"/>
    <property type="project" value="UniProtKB-UniRule"/>
</dbReference>
<evidence type="ECO:0000313" key="13">
    <source>
        <dbReference type="Proteomes" id="UP000613255"/>
    </source>
</evidence>
<comment type="catalytic activity">
    <reaction evidence="10">
        <text>GTP + succinate + CoA = succinyl-CoA + GDP + phosphate</text>
        <dbReference type="Rhea" id="RHEA:22120"/>
        <dbReference type="ChEBI" id="CHEBI:30031"/>
        <dbReference type="ChEBI" id="CHEBI:37565"/>
        <dbReference type="ChEBI" id="CHEBI:43474"/>
        <dbReference type="ChEBI" id="CHEBI:57287"/>
        <dbReference type="ChEBI" id="CHEBI:57292"/>
        <dbReference type="ChEBI" id="CHEBI:58189"/>
    </reaction>
</comment>
<evidence type="ECO:0000259" key="11">
    <source>
        <dbReference type="PROSITE" id="PS50975"/>
    </source>
</evidence>
<feature type="binding site" evidence="10">
    <location>
        <position position="117"/>
    </location>
    <ligand>
        <name>ATP</name>
        <dbReference type="ChEBI" id="CHEBI:30616"/>
    </ligand>
</feature>
<reference evidence="12" key="1">
    <citation type="submission" date="2020-12" db="EMBL/GenBank/DDBJ databases">
        <title>Pontibaca salina gen. nov., sp. nov., isolated from marine sediment.</title>
        <authorList>
            <person name="Bo J."/>
            <person name="Wang S."/>
            <person name="Song X."/>
            <person name="Du Z."/>
        </authorList>
    </citation>
    <scope>NUCLEOTIDE SEQUENCE</scope>
    <source>
        <strain evidence="12">S1109L</strain>
    </source>
</reference>
<dbReference type="NCBIfam" id="TIGR01016">
    <property type="entry name" value="sucCoAbeta"/>
    <property type="match status" value="1"/>
</dbReference>
<dbReference type="PIRSF" id="PIRSF001554">
    <property type="entry name" value="SucCS_beta"/>
    <property type="match status" value="1"/>
</dbReference>
<dbReference type="EMBL" id="JAEIJD010000001">
    <property type="protein sequence ID" value="MBI6628712.1"/>
    <property type="molecule type" value="Genomic_DNA"/>
</dbReference>
<dbReference type="InterPro" id="IPR013815">
    <property type="entry name" value="ATP_grasp_subdomain_1"/>
</dbReference>
<dbReference type="Gene3D" id="3.30.470.20">
    <property type="entry name" value="ATP-grasp fold, B domain"/>
    <property type="match status" value="1"/>
</dbReference>
<feature type="binding site" evidence="10">
    <location>
        <position position="112"/>
    </location>
    <ligand>
        <name>ATP</name>
        <dbReference type="ChEBI" id="CHEBI:30616"/>
    </ligand>
</feature>
<feature type="binding site" evidence="10">
    <location>
        <begin position="53"/>
        <end position="55"/>
    </location>
    <ligand>
        <name>ATP</name>
        <dbReference type="ChEBI" id="CHEBI:30616"/>
    </ligand>
</feature>
<dbReference type="GO" id="GO:0005829">
    <property type="term" value="C:cytosol"/>
    <property type="evidence" value="ECO:0007669"/>
    <property type="project" value="TreeGrafter"/>
</dbReference>
<dbReference type="EC" id="6.2.1.5" evidence="10"/>
<dbReference type="FunFam" id="3.30.1490.20:FF:000002">
    <property type="entry name" value="Succinate--CoA ligase [ADP-forming] subunit beta"/>
    <property type="match status" value="1"/>
</dbReference>
<evidence type="ECO:0000256" key="6">
    <source>
        <dbReference type="ARBA" id="ARBA00022840"/>
    </source>
</evidence>
<keyword evidence="13" id="KW-1185">Reference proteome</keyword>
<feature type="binding site" evidence="10">
    <location>
        <position position="209"/>
    </location>
    <ligand>
        <name>Mg(2+)</name>
        <dbReference type="ChEBI" id="CHEBI:18420"/>
    </ligand>
</feature>
<sequence>MNIHEYQAKALLRSFGAPVPDGRVVLRAEHAKSAAGEIGGPLWVVKAQIHAGGRGKGYFKEADAGERGGVRLARSVEEAAAETRKMLGRTLVTEQTGPKGKQVNRVYIEDGSRIVNEFYLALLVDRQASRISFICSTNGGMDIEEIAVSTPEKVLSFSVNPVTGYQSFHGRRIAFALGLEGRQIKRCVALMGLLYRAFVEKDMELLEVNPLIVTDTGGLQIIDAKISFDDNALYRHSDIADLRDETEEDSTEQEAARHDLTYVALDGEIGCMVNGAGLAMATMDIIKRHGGEPANFLDVGGGATAEKVTAAFKIITSDPNVKGILVNIFGGIMRCDIIAEGIVDAVKEIGLEVPLVVRLEGTNDAKGKEIINNSGLDVIAAVDLKDGAQKIVKAIQG</sequence>
<dbReference type="InterPro" id="IPR011761">
    <property type="entry name" value="ATP-grasp"/>
</dbReference>
<keyword evidence="7 10" id="KW-0460">Magnesium</keyword>
<dbReference type="InterPro" id="IPR016102">
    <property type="entry name" value="Succinyl-CoA_synth-like"/>
</dbReference>
<dbReference type="NCBIfam" id="NF001913">
    <property type="entry name" value="PRK00696.1"/>
    <property type="match status" value="1"/>
</dbReference>
<comment type="catalytic activity">
    <reaction evidence="10">
        <text>succinate + ATP + CoA = succinyl-CoA + ADP + phosphate</text>
        <dbReference type="Rhea" id="RHEA:17661"/>
        <dbReference type="ChEBI" id="CHEBI:30031"/>
        <dbReference type="ChEBI" id="CHEBI:30616"/>
        <dbReference type="ChEBI" id="CHEBI:43474"/>
        <dbReference type="ChEBI" id="CHEBI:57287"/>
        <dbReference type="ChEBI" id="CHEBI:57292"/>
        <dbReference type="ChEBI" id="CHEBI:456216"/>
        <dbReference type="EC" id="6.2.1.5"/>
    </reaction>
</comment>
<evidence type="ECO:0000256" key="8">
    <source>
        <dbReference type="ARBA" id="ARBA00052241"/>
    </source>
</evidence>
<dbReference type="GO" id="GO:0006104">
    <property type="term" value="P:succinyl-CoA metabolic process"/>
    <property type="evidence" value="ECO:0007669"/>
    <property type="project" value="TreeGrafter"/>
</dbReference>
<evidence type="ECO:0000256" key="9">
    <source>
        <dbReference type="ARBA" id="ARBA00060690"/>
    </source>
</evidence>
<comment type="catalytic activity">
    <reaction evidence="8">
        <text>(S)-malate + ATP + CoA = (S)-malyl-CoA + ADP + phosphate</text>
        <dbReference type="Rhea" id="RHEA:26193"/>
        <dbReference type="ChEBI" id="CHEBI:15589"/>
        <dbReference type="ChEBI" id="CHEBI:30616"/>
        <dbReference type="ChEBI" id="CHEBI:43474"/>
        <dbReference type="ChEBI" id="CHEBI:57287"/>
        <dbReference type="ChEBI" id="CHEBI:57317"/>
        <dbReference type="ChEBI" id="CHEBI:456216"/>
        <dbReference type="EC" id="6.2.1.9"/>
    </reaction>
</comment>
<organism evidence="12 13">
    <name type="scientific">Pontibaca salina</name>
    <dbReference type="NCBI Taxonomy" id="2795731"/>
    <lineage>
        <taxon>Bacteria</taxon>
        <taxon>Pseudomonadati</taxon>
        <taxon>Pseudomonadota</taxon>
        <taxon>Alphaproteobacteria</taxon>
        <taxon>Rhodobacterales</taxon>
        <taxon>Roseobacteraceae</taxon>
        <taxon>Pontibaca</taxon>
    </lineage>
</organism>
<name>A0A934HN93_9RHOB</name>
<evidence type="ECO:0000256" key="4">
    <source>
        <dbReference type="ARBA" id="ARBA00022723"/>
    </source>
</evidence>